<dbReference type="EMBL" id="FOKQ01000057">
    <property type="protein sequence ID" value="SFD27950.1"/>
    <property type="molecule type" value="Genomic_DNA"/>
</dbReference>
<dbReference type="Proteomes" id="UP000182192">
    <property type="component" value="Unassembled WGS sequence"/>
</dbReference>
<protein>
    <submittedName>
        <fullName evidence="2">Uncharacterized protein</fullName>
    </submittedName>
</protein>
<proteinExistence type="predicted"/>
<gene>
    <name evidence="2" type="ORF">SAMN02910406_03568</name>
</gene>
<reference evidence="2 3" key="1">
    <citation type="submission" date="2016-10" db="EMBL/GenBank/DDBJ databases">
        <authorList>
            <person name="de Groot N.N."/>
        </authorList>
    </citation>
    <scope>NUCLEOTIDE SEQUENCE [LARGE SCALE GENOMIC DNA]</scope>
    <source>
        <strain evidence="2 3">AR67</strain>
    </source>
</reference>
<dbReference type="AlphaFoldDB" id="A0A1I1RC29"/>
<keyword evidence="1" id="KW-0812">Transmembrane</keyword>
<accession>A0A1I1RC29</accession>
<evidence type="ECO:0000256" key="1">
    <source>
        <dbReference type="SAM" id="Phobius"/>
    </source>
</evidence>
<name>A0A1I1RC29_RUMAL</name>
<evidence type="ECO:0000313" key="3">
    <source>
        <dbReference type="Proteomes" id="UP000182192"/>
    </source>
</evidence>
<sequence>MKVFSGKSKRVILIILCLFAAVILLIIGLKLSFRPESITEEHFSEKDKDKISARLHIDCQNVKIEKATFSHAKDSVFMFYISDIEKEDIDGNYYNEVYQPAANPEKIFYDSSENTYISCILDTDTKTAEIKLTAYDDELYKVLKN</sequence>
<feature type="transmembrane region" description="Helical" evidence="1">
    <location>
        <begin position="12"/>
        <end position="33"/>
    </location>
</feature>
<evidence type="ECO:0000313" key="2">
    <source>
        <dbReference type="EMBL" id="SFD27950.1"/>
    </source>
</evidence>
<keyword evidence="1" id="KW-1133">Transmembrane helix</keyword>
<keyword evidence="1" id="KW-0472">Membrane</keyword>
<organism evidence="2 3">
    <name type="scientific">Ruminococcus albus</name>
    <dbReference type="NCBI Taxonomy" id="1264"/>
    <lineage>
        <taxon>Bacteria</taxon>
        <taxon>Bacillati</taxon>
        <taxon>Bacillota</taxon>
        <taxon>Clostridia</taxon>
        <taxon>Eubacteriales</taxon>
        <taxon>Oscillospiraceae</taxon>
        <taxon>Ruminococcus</taxon>
    </lineage>
</organism>